<proteinExistence type="predicted"/>
<accession>A0A2G5SIR3</accession>
<sequence length="103" mass="11769">MGRNMILMVRTPRISPCILEQMDRCLDRLLGPLVVPPVEWLAREELMIGPNINYGQKMTYARSARTSTRIFRLSSVTSVTTRTNSDEHEFQETRSPSPTTSVQ</sequence>
<evidence type="ECO:0000313" key="3">
    <source>
        <dbReference type="Proteomes" id="UP000230233"/>
    </source>
</evidence>
<evidence type="ECO:0000256" key="1">
    <source>
        <dbReference type="SAM" id="MobiDB-lite"/>
    </source>
</evidence>
<keyword evidence="3" id="KW-1185">Reference proteome</keyword>
<gene>
    <name evidence="2" type="ORF">B9Z55_027081</name>
</gene>
<organism evidence="2 3">
    <name type="scientific">Caenorhabditis nigoni</name>
    <dbReference type="NCBI Taxonomy" id="1611254"/>
    <lineage>
        <taxon>Eukaryota</taxon>
        <taxon>Metazoa</taxon>
        <taxon>Ecdysozoa</taxon>
        <taxon>Nematoda</taxon>
        <taxon>Chromadorea</taxon>
        <taxon>Rhabditida</taxon>
        <taxon>Rhabditina</taxon>
        <taxon>Rhabditomorpha</taxon>
        <taxon>Rhabditoidea</taxon>
        <taxon>Rhabditidae</taxon>
        <taxon>Peloderinae</taxon>
        <taxon>Caenorhabditis</taxon>
    </lineage>
</organism>
<feature type="region of interest" description="Disordered" evidence="1">
    <location>
        <begin position="77"/>
        <end position="103"/>
    </location>
</feature>
<dbReference type="Proteomes" id="UP000230233">
    <property type="component" value="Unassembled WGS sequence"/>
</dbReference>
<comment type="caution">
    <text evidence="2">The sequence shown here is derived from an EMBL/GenBank/DDBJ whole genome shotgun (WGS) entry which is preliminary data.</text>
</comment>
<feature type="compositionally biased region" description="Polar residues" evidence="1">
    <location>
        <begin position="93"/>
        <end position="103"/>
    </location>
</feature>
<dbReference type="AlphaFoldDB" id="A0A2G5SIR3"/>
<reference evidence="3" key="1">
    <citation type="submission" date="2017-10" db="EMBL/GenBank/DDBJ databases">
        <title>Rapid genome shrinkage in a self-fertile nematode reveals novel sperm competition proteins.</title>
        <authorList>
            <person name="Yin D."/>
            <person name="Schwarz E.M."/>
            <person name="Thomas C.G."/>
            <person name="Felde R.L."/>
            <person name="Korf I.F."/>
            <person name="Cutter A.D."/>
            <person name="Schartner C.M."/>
            <person name="Ralston E.J."/>
            <person name="Meyer B.J."/>
            <person name="Haag E.S."/>
        </authorList>
    </citation>
    <scope>NUCLEOTIDE SEQUENCE [LARGE SCALE GENOMIC DNA]</scope>
    <source>
        <strain evidence="3">JU1422</strain>
    </source>
</reference>
<name>A0A2G5SIR3_9PELO</name>
<protein>
    <submittedName>
        <fullName evidence="2">Uncharacterized protein</fullName>
    </submittedName>
</protein>
<dbReference type="EMBL" id="PDUG01000007">
    <property type="protein sequence ID" value="PIC14940.1"/>
    <property type="molecule type" value="Genomic_DNA"/>
</dbReference>
<evidence type="ECO:0000313" key="2">
    <source>
        <dbReference type="EMBL" id="PIC14940.1"/>
    </source>
</evidence>